<proteinExistence type="predicted"/>
<dbReference type="Proteomes" id="UP001314205">
    <property type="component" value="Unassembled WGS sequence"/>
</dbReference>
<evidence type="ECO:0000259" key="1">
    <source>
        <dbReference type="Pfam" id="PF13843"/>
    </source>
</evidence>
<dbReference type="Pfam" id="PF13843">
    <property type="entry name" value="DDE_Tnp_1_7"/>
    <property type="match status" value="1"/>
</dbReference>
<sequence length="77" mass="9286">MGLVKLPSISDYWSTDDIFQQPFPRTVMTRNRFELLLQYLHFADNYNLNPNDRIGKIRYLVNLLNDKFKAYYAPKPW</sequence>
<name>A0AAV1L5C2_9NEOP</name>
<evidence type="ECO:0000313" key="3">
    <source>
        <dbReference type="Proteomes" id="UP001314205"/>
    </source>
</evidence>
<comment type="caution">
    <text evidence="2">The sequence shown here is derived from an EMBL/GenBank/DDBJ whole genome shotgun (WGS) entry which is preliminary data.</text>
</comment>
<organism evidence="2 3">
    <name type="scientific">Parnassius mnemosyne</name>
    <name type="common">clouded apollo</name>
    <dbReference type="NCBI Taxonomy" id="213953"/>
    <lineage>
        <taxon>Eukaryota</taxon>
        <taxon>Metazoa</taxon>
        <taxon>Ecdysozoa</taxon>
        <taxon>Arthropoda</taxon>
        <taxon>Hexapoda</taxon>
        <taxon>Insecta</taxon>
        <taxon>Pterygota</taxon>
        <taxon>Neoptera</taxon>
        <taxon>Endopterygota</taxon>
        <taxon>Lepidoptera</taxon>
        <taxon>Glossata</taxon>
        <taxon>Ditrysia</taxon>
        <taxon>Papilionoidea</taxon>
        <taxon>Papilionidae</taxon>
        <taxon>Parnassiinae</taxon>
        <taxon>Parnassini</taxon>
        <taxon>Parnassius</taxon>
        <taxon>Driopa</taxon>
    </lineage>
</organism>
<dbReference type="PANTHER" id="PTHR46599">
    <property type="entry name" value="PIGGYBAC TRANSPOSABLE ELEMENT-DERIVED PROTEIN 4"/>
    <property type="match status" value="1"/>
</dbReference>
<accession>A0AAV1L5C2</accession>
<evidence type="ECO:0000313" key="2">
    <source>
        <dbReference type="EMBL" id="CAK1589587.1"/>
    </source>
</evidence>
<gene>
    <name evidence="2" type="ORF">PARMNEM_LOCUS10065</name>
</gene>
<feature type="domain" description="PiggyBac transposable element-derived protein" evidence="1">
    <location>
        <begin position="1"/>
        <end position="74"/>
    </location>
</feature>
<dbReference type="InterPro" id="IPR029526">
    <property type="entry name" value="PGBD"/>
</dbReference>
<dbReference type="AlphaFoldDB" id="A0AAV1L5C2"/>
<dbReference type="PANTHER" id="PTHR46599:SF3">
    <property type="entry name" value="PIGGYBAC TRANSPOSABLE ELEMENT-DERIVED PROTEIN 4"/>
    <property type="match status" value="1"/>
</dbReference>
<protein>
    <recommendedName>
        <fullName evidence="1">PiggyBac transposable element-derived protein domain-containing protein</fullName>
    </recommendedName>
</protein>
<reference evidence="2 3" key="1">
    <citation type="submission" date="2023-11" db="EMBL/GenBank/DDBJ databases">
        <authorList>
            <person name="Hedman E."/>
            <person name="Englund M."/>
            <person name="Stromberg M."/>
            <person name="Nyberg Akerstrom W."/>
            <person name="Nylinder S."/>
            <person name="Jareborg N."/>
            <person name="Kallberg Y."/>
            <person name="Kronander E."/>
        </authorList>
    </citation>
    <scope>NUCLEOTIDE SEQUENCE [LARGE SCALE GENOMIC DNA]</scope>
</reference>
<keyword evidence="3" id="KW-1185">Reference proteome</keyword>
<dbReference type="EMBL" id="CAVLGL010000084">
    <property type="protein sequence ID" value="CAK1589587.1"/>
    <property type="molecule type" value="Genomic_DNA"/>
</dbReference>